<dbReference type="AlphaFoldDB" id="A0A2D2DKJ4"/>
<protein>
    <recommendedName>
        <fullName evidence="3">DUF2486 domain-containing protein</fullName>
    </recommendedName>
</protein>
<keyword evidence="2" id="KW-1185">Reference proteome</keyword>
<evidence type="ECO:0000313" key="2">
    <source>
        <dbReference type="Proteomes" id="UP000229897"/>
    </source>
</evidence>
<accession>A0A2D2DKJ4</accession>
<evidence type="ECO:0008006" key="3">
    <source>
        <dbReference type="Google" id="ProtNLM"/>
    </source>
</evidence>
<sequence>MTQARPFDPNIPVLTELFSDKGEAQADPAAQPSAQEPLLADWSEPEWALLERRLSERILQQIQGRVDFVLEQRLRDSMEQVLQHAVAGLTAELRTGLQDAIESIVVRAVAQELSHLQSHK</sequence>
<dbReference type="KEGG" id="mass:CR152_13935"/>
<dbReference type="OrthoDB" id="8779130at2"/>
<dbReference type="EMBL" id="CP024608">
    <property type="protein sequence ID" value="ATQ75497.1"/>
    <property type="molecule type" value="Genomic_DNA"/>
</dbReference>
<proteinExistence type="predicted"/>
<name>A0A2D2DKJ4_9BURK</name>
<dbReference type="RefSeq" id="WP_099875454.1">
    <property type="nucleotide sequence ID" value="NZ_CP024608.1"/>
</dbReference>
<gene>
    <name evidence="1" type="ORF">CR152_13935</name>
</gene>
<dbReference type="Proteomes" id="UP000229897">
    <property type="component" value="Chromosome"/>
</dbReference>
<evidence type="ECO:0000313" key="1">
    <source>
        <dbReference type="EMBL" id="ATQ75497.1"/>
    </source>
</evidence>
<organism evidence="1 2">
    <name type="scientific">Massilia violaceinigra</name>
    <dbReference type="NCBI Taxonomy" id="2045208"/>
    <lineage>
        <taxon>Bacteria</taxon>
        <taxon>Pseudomonadati</taxon>
        <taxon>Pseudomonadota</taxon>
        <taxon>Betaproteobacteria</taxon>
        <taxon>Burkholderiales</taxon>
        <taxon>Oxalobacteraceae</taxon>
        <taxon>Telluria group</taxon>
        <taxon>Massilia</taxon>
    </lineage>
</organism>
<reference evidence="1" key="1">
    <citation type="submission" date="2017-10" db="EMBL/GenBank/DDBJ databases">
        <title>Massilia psychrophilum sp. nov., a novel purple-pigmented bacterium isolated from Tianshan glacier, Xinjiang Municipality, China.</title>
        <authorList>
            <person name="Wang H."/>
        </authorList>
    </citation>
    <scope>NUCLEOTIDE SEQUENCE [LARGE SCALE GENOMIC DNA]</scope>
    <source>
        <strain evidence="1">B2</strain>
    </source>
</reference>